<dbReference type="SUPFAM" id="SSF89733">
    <property type="entry name" value="L-sulfolactate dehydrogenase-like"/>
    <property type="match status" value="1"/>
</dbReference>
<accession>A0A1I0AKC6</accession>
<dbReference type="GeneID" id="93277915"/>
<evidence type="ECO:0000256" key="2">
    <source>
        <dbReference type="ARBA" id="ARBA00023002"/>
    </source>
</evidence>
<comment type="similarity">
    <text evidence="1">Belongs to the LDH2/MDH2 oxidoreductase family.</text>
</comment>
<organism evidence="3 4">
    <name type="scientific">Enterocloster lavalensis</name>
    <dbReference type="NCBI Taxonomy" id="460384"/>
    <lineage>
        <taxon>Bacteria</taxon>
        <taxon>Bacillati</taxon>
        <taxon>Bacillota</taxon>
        <taxon>Clostridia</taxon>
        <taxon>Lachnospirales</taxon>
        <taxon>Lachnospiraceae</taxon>
        <taxon>Enterocloster</taxon>
    </lineage>
</organism>
<gene>
    <name evidence="3" type="ORF">SAMN05216313_10187</name>
</gene>
<dbReference type="Gene3D" id="3.30.1370.60">
    <property type="entry name" value="Hypothetical oxidoreductase yiak, domain 2"/>
    <property type="match status" value="1"/>
</dbReference>
<dbReference type="Proteomes" id="UP000198508">
    <property type="component" value="Unassembled WGS sequence"/>
</dbReference>
<dbReference type="STRING" id="460384.SAMN05216313_10187"/>
<dbReference type="InterPro" id="IPR036111">
    <property type="entry name" value="Mal/L-sulfo/L-lacto_DH-like_sf"/>
</dbReference>
<dbReference type="EMBL" id="FOIM01000001">
    <property type="protein sequence ID" value="SES94807.1"/>
    <property type="molecule type" value="Genomic_DNA"/>
</dbReference>
<dbReference type="AlphaFoldDB" id="A0A1I0AKC6"/>
<evidence type="ECO:0000256" key="1">
    <source>
        <dbReference type="ARBA" id="ARBA00006056"/>
    </source>
</evidence>
<name>A0A1I0AKC6_9FIRM</name>
<dbReference type="InterPro" id="IPR003767">
    <property type="entry name" value="Malate/L-lactate_DH-like"/>
</dbReference>
<proteinExistence type="inferred from homology"/>
<keyword evidence="4" id="KW-1185">Reference proteome</keyword>
<dbReference type="RefSeq" id="WP_092360357.1">
    <property type="nucleotide sequence ID" value="NZ_CATZMQ010000004.1"/>
</dbReference>
<dbReference type="PANTHER" id="PTHR11091:SF0">
    <property type="entry name" value="MALATE DEHYDROGENASE"/>
    <property type="match status" value="1"/>
</dbReference>
<dbReference type="GO" id="GO:0016491">
    <property type="term" value="F:oxidoreductase activity"/>
    <property type="evidence" value="ECO:0007669"/>
    <property type="project" value="UniProtKB-KW"/>
</dbReference>
<sequence>MEVEIFGKELLEDLGFRLLLTGGLREEDARTIAGDLVAADMRGLNSHGVSRIPMYLKRIECKCVNPRPDIRVEQVGTAVLRVDGDDGMGFLVAHKAMEEGLKLAEKTGIAMVGCTRSTHFGMSALYVKQALAKGYACMVYTNSSAALPVCGGRTAFLGAAPFAAGMPGGYESPDYLLDMAMTVTARGKIRVAMINNQPIPEGLALDQEGNPTTDAKKAFEGICLPFGGPKGAALAMLMDMMAGMYTGSNYAGDVSSLYYRFEEPQNLGHMMFIMRPDLFVSEDEYKKRMDVYYKRLKALPRAAGCDEILMPGEPEDRKSQEALKNGIPLTENILDSLYLESLRRGVSCPEVFGENGRAVTADSGAVVFEKKQG</sequence>
<reference evidence="4" key="1">
    <citation type="submission" date="2016-10" db="EMBL/GenBank/DDBJ databases">
        <authorList>
            <person name="Varghese N."/>
            <person name="Submissions S."/>
        </authorList>
    </citation>
    <scope>NUCLEOTIDE SEQUENCE [LARGE SCALE GENOMIC DNA]</scope>
    <source>
        <strain evidence="4">NLAE-zl-G277</strain>
    </source>
</reference>
<dbReference type="InterPro" id="IPR043143">
    <property type="entry name" value="Mal/L-sulf/L-lact_DH-like_NADP"/>
</dbReference>
<dbReference type="InterPro" id="IPR043144">
    <property type="entry name" value="Mal/L-sulf/L-lact_DH-like_ah"/>
</dbReference>
<evidence type="ECO:0000313" key="4">
    <source>
        <dbReference type="Proteomes" id="UP000198508"/>
    </source>
</evidence>
<keyword evidence="2" id="KW-0560">Oxidoreductase</keyword>
<dbReference type="Gene3D" id="1.10.1530.10">
    <property type="match status" value="1"/>
</dbReference>
<dbReference type="Pfam" id="PF02615">
    <property type="entry name" value="Ldh_2"/>
    <property type="match status" value="1"/>
</dbReference>
<protein>
    <submittedName>
        <fullName evidence="3">Malate/lactate/ureidoglycolate dehydrogenase, LDH2 family</fullName>
    </submittedName>
</protein>
<evidence type="ECO:0000313" key="3">
    <source>
        <dbReference type="EMBL" id="SES94807.1"/>
    </source>
</evidence>
<dbReference type="PANTHER" id="PTHR11091">
    <property type="entry name" value="OXIDOREDUCTASE-RELATED"/>
    <property type="match status" value="1"/>
</dbReference>